<dbReference type="OrthoDB" id="250597at2157"/>
<feature type="domain" description="DUF7964" evidence="1">
    <location>
        <begin position="4"/>
        <end position="85"/>
    </location>
</feature>
<reference evidence="2 3" key="1">
    <citation type="submission" date="2017-06" db="EMBL/GenBank/DDBJ databases">
        <authorList>
            <person name="Kim H.J."/>
            <person name="Triplett B.A."/>
        </authorList>
    </citation>
    <scope>NUCLEOTIDE SEQUENCE [LARGE SCALE GENOMIC DNA]</scope>
    <source>
        <strain evidence="2 3">DSM 8800</strain>
    </source>
</reference>
<name>A0A238VBQ9_HALVU</name>
<dbReference type="InterPro" id="IPR058270">
    <property type="entry name" value="DUF7964"/>
</dbReference>
<proteinExistence type="predicted"/>
<organism evidence="2 3">
    <name type="scientific">Halorubrum vacuolatum</name>
    <name type="common">Natronobacterium vacuolatum</name>
    <dbReference type="NCBI Taxonomy" id="63740"/>
    <lineage>
        <taxon>Archaea</taxon>
        <taxon>Methanobacteriati</taxon>
        <taxon>Methanobacteriota</taxon>
        <taxon>Stenosarchaea group</taxon>
        <taxon>Halobacteria</taxon>
        <taxon>Halobacteriales</taxon>
        <taxon>Haloferacaceae</taxon>
        <taxon>Halorubrum</taxon>
    </lineage>
</organism>
<dbReference type="AlphaFoldDB" id="A0A238VBQ9"/>
<dbReference type="RefSeq" id="WP_089383658.1">
    <property type="nucleotide sequence ID" value="NZ_FZNQ01000002.1"/>
</dbReference>
<keyword evidence="3" id="KW-1185">Reference proteome</keyword>
<dbReference type="EMBL" id="FZNQ01000002">
    <property type="protein sequence ID" value="SNR31618.1"/>
    <property type="molecule type" value="Genomic_DNA"/>
</dbReference>
<dbReference type="Pfam" id="PF25912">
    <property type="entry name" value="DUF7964"/>
    <property type="match status" value="1"/>
</dbReference>
<evidence type="ECO:0000313" key="3">
    <source>
        <dbReference type="Proteomes" id="UP000198397"/>
    </source>
</evidence>
<evidence type="ECO:0000259" key="1">
    <source>
        <dbReference type="Pfam" id="PF25912"/>
    </source>
</evidence>
<gene>
    <name evidence="2" type="ORF">SAMN06264855_102204</name>
</gene>
<accession>A0A238VBQ9</accession>
<protein>
    <recommendedName>
        <fullName evidence="1">DUF7964 domain-containing protein</fullName>
    </recommendedName>
</protein>
<evidence type="ECO:0000313" key="2">
    <source>
        <dbReference type="EMBL" id="SNR31618.1"/>
    </source>
</evidence>
<sequence length="90" mass="9737">MGTLDSLPARPLRESEVAALNRSDGLQYAVATERAGPTGGIIIATDEWVKGLAFADSEWNVVASERLDGTPRPDALRRCERAVVETLRAE</sequence>
<dbReference type="Proteomes" id="UP000198397">
    <property type="component" value="Unassembled WGS sequence"/>
</dbReference>